<dbReference type="PANTHER" id="PTHR46512">
    <property type="entry name" value="PEPTIDYLPROLYL ISOMERASE"/>
    <property type="match status" value="1"/>
</dbReference>
<proteinExistence type="predicted"/>
<keyword evidence="3" id="KW-1185">Reference proteome</keyword>
<dbReference type="EMBL" id="BMAR01000004">
    <property type="protein sequence ID" value="GFR42930.1"/>
    <property type="molecule type" value="Genomic_DNA"/>
</dbReference>
<sequence length="382" mass="41687">MLSSFQDYLSAAVQLKTALVKAKPSRQEWEQAPPFLRCTAAAPDSVQRARQGGFSIQYSTALQLKEQGNELIPKEPAAALERYTQALSVFLWFDRGPDRAAEDIPLRSAAEKLQGAEQEQSHQLLATCFSNAAACLLRLEQPADAAYACSKALKYDPYNVKALYRRALAQRQTGTTAGLEAAAADLAAANQLEPGNNQVRQALAAVRQELREQRRKERDMYGDMFQRGGALYDDHDDQPAGPAGRGGTAAAAAAEGDITASQRRGAQSAGRAAAEEEEEEYDGEEGWDPEDLLFKEEEVQRRKVGVHLSAAVPRLQLGAAPPPPYLQVSRALPSAAPARLEQPYPYSRPHLDSCTSCIELRAPLRTSVHASSPFSLFSFLLF</sequence>
<feature type="compositionally biased region" description="Low complexity" evidence="1">
    <location>
        <begin position="248"/>
        <end position="272"/>
    </location>
</feature>
<evidence type="ECO:0000313" key="2">
    <source>
        <dbReference type="EMBL" id="GFR42930.1"/>
    </source>
</evidence>
<dbReference type="InterPro" id="IPR050754">
    <property type="entry name" value="FKBP4/5/8-like"/>
</dbReference>
<dbReference type="PANTHER" id="PTHR46512:SF9">
    <property type="entry name" value="PEPTIDYLPROLYL ISOMERASE"/>
    <property type="match status" value="1"/>
</dbReference>
<organism evidence="2 3">
    <name type="scientific">Astrephomene gubernaculifera</name>
    <dbReference type="NCBI Taxonomy" id="47775"/>
    <lineage>
        <taxon>Eukaryota</taxon>
        <taxon>Viridiplantae</taxon>
        <taxon>Chlorophyta</taxon>
        <taxon>core chlorophytes</taxon>
        <taxon>Chlorophyceae</taxon>
        <taxon>CS clade</taxon>
        <taxon>Chlamydomonadales</taxon>
        <taxon>Astrephomenaceae</taxon>
        <taxon>Astrephomene</taxon>
    </lineage>
</organism>
<dbReference type="InterPro" id="IPR011990">
    <property type="entry name" value="TPR-like_helical_dom_sf"/>
</dbReference>
<comment type="caution">
    <text evidence="2">The sequence shown here is derived from an EMBL/GenBank/DDBJ whole genome shotgun (WGS) entry which is preliminary data.</text>
</comment>
<name>A0AAD3DJC5_9CHLO</name>
<protein>
    <submittedName>
        <fullName evidence="2">Uncharacterized protein</fullName>
    </submittedName>
</protein>
<evidence type="ECO:0000256" key="1">
    <source>
        <dbReference type="SAM" id="MobiDB-lite"/>
    </source>
</evidence>
<dbReference type="AlphaFoldDB" id="A0AAD3DJC5"/>
<dbReference type="SUPFAM" id="SSF48452">
    <property type="entry name" value="TPR-like"/>
    <property type="match status" value="1"/>
</dbReference>
<dbReference type="Gene3D" id="1.25.40.10">
    <property type="entry name" value="Tetratricopeptide repeat domain"/>
    <property type="match status" value="1"/>
</dbReference>
<dbReference type="Proteomes" id="UP001054857">
    <property type="component" value="Unassembled WGS sequence"/>
</dbReference>
<accession>A0AAD3DJC5</accession>
<reference evidence="2 3" key="1">
    <citation type="journal article" date="2021" name="Sci. Rep.">
        <title>Genome sequencing of the multicellular alga Astrephomene provides insights into convergent evolution of germ-soma differentiation.</title>
        <authorList>
            <person name="Yamashita S."/>
            <person name="Yamamoto K."/>
            <person name="Matsuzaki R."/>
            <person name="Suzuki S."/>
            <person name="Yamaguchi H."/>
            <person name="Hirooka S."/>
            <person name="Minakuchi Y."/>
            <person name="Miyagishima S."/>
            <person name="Kawachi M."/>
            <person name="Toyoda A."/>
            <person name="Nozaki H."/>
        </authorList>
    </citation>
    <scope>NUCLEOTIDE SEQUENCE [LARGE SCALE GENOMIC DNA]</scope>
    <source>
        <strain evidence="2 3">NIES-4017</strain>
    </source>
</reference>
<gene>
    <name evidence="2" type="ORF">Agub_g3828</name>
</gene>
<evidence type="ECO:0000313" key="3">
    <source>
        <dbReference type="Proteomes" id="UP001054857"/>
    </source>
</evidence>
<feature type="compositionally biased region" description="Acidic residues" evidence="1">
    <location>
        <begin position="275"/>
        <end position="288"/>
    </location>
</feature>
<feature type="region of interest" description="Disordered" evidence="1">
    <location>
        <begin position="227"/>
        <end position="288"/>
    </location>
</feature>